<evidence type="ECO:0000313" key="4">
    <source>
        <dbReference type="Proteomes" id="UP000184406"/>
    </source>
</evidence>
<name>A0A1M4UUY1_9FLAO</name>
<feature type="coiled-coil region" evidence="1">
    <location>
        <begin position="40"/>
        <end position="67"/>
    </location>
</feature>
<dbReference type="Proteomes" id="UP000184406">
    <property type="component" value="Unassembled WGS sequence"/>
</dbReference>
<keyword evidence="2" id="KW-1133">Transmembrane helix</keyword>
<keyword evidence="4" id="KW-1185">Reference proteome</keyword>
<keyword evidence="2" id="KW-0472">Membrane</keyword>
<dbReference type="EMBL" id="FQUX01000001">
    <property type="protein sequence ID" value="SHE60512.1"/>
    <property type="molecule type" value="Genomic_DNA"/>
</dbReference>
<keyword evidence="2" id="KW-0812">Transmembrane</keyword>
<dbReference type="OrthoDB" id="1493222at2"/>
<feature type="transmembrane region" description="Helical" evidence="2">
    <location>
        <begin position="6"/>
        <end position="26"/>
    </location>
</feature>
<organism evidence="3 4">
    <name type="scientific">Arenibacter palladensis</name>
    <dbReference type="NCBI Taxonomy" id="237373"/>
    <lineage>
        <taxon>Bacteria</taxon>
        <taxon>Pseudomonadati</taxon>
        <taxon>Bacteroidota</taxon>
        <taxon>Flavobacteriia</taxon>
        <taxon>Flavobacteriales</taxon>
        <taxon>Flavobacteriaceae</taxon>
        <taxon>Arenibacter</taxon>
    </lineage>
</organism>
<protein>
    <recommendedName>
        <fullName evidence="5">LSU ribosomal protein L21p</fullName>
    </recommendedName>
</protein>
<evidence type="ECO:0000256" key="1">
    <source>
        <dbReference type="SAM" id="Coils"/>
    </source>
</evidence>
<accession>A0A1M4UUY1</accession>
<dbReference type="RefSeq" id="WP_072860354.1">
    <property type="nucleotide sequence ID" value="NZ_FQUX01000001.1"/>
</dbReference>
<keyword evidence="1" id="KW-0175">Coiled coil</keyword>
<proteinExistence type="predicted"/>
<sequence>MENLSIWCWFIPAVVGVVCALFGYLIGKGTNSQIGPTSELDILKDKNAKLETDLAQCKKQLSQKVELVVPDEPVAPIVAAEALLPFNAQAAKAALGKTVKRDDLRIVEGIGPKIQQLFNSFNIKTWKDLSETAVAKCQEILDSGGARYKIHDPASWPMQAKMAYEGKWKELHKWQEEHKRGKL</sequence>
<dbReference type="AlphaFoldDB" id="A0A1M4UUY1"/>
<evidence type="ECO:0000313" key="3">
    <source>
        <dbReference type="EMBL" id="SHE60512.1"/>
    </source>
</evidence>
<evidence type="ECO:0000256" key="2">
    <source>
        <dbReference type="SAM" id="Phobius"/>
    </source>
</evidence>
<evidence type="ECO:0008006" key="5">
    <source>
        <dbReference type="Google" id="ProtNLM"/>
    </source>
</evidence>
<reference evidence="4" key="1">
    <citation type="submission" date="2016-11" db="EMBL/GenBank/DDBJ databases">
        <authorList>
            <person name="Varghese N."/>
            <person name="Submissions S."/>
        </authorList>
    </citation>
    <scope>NUCLEOTIDE SEQUENCE [LARGE SCALE GENOMIC DNA]</scope>
    <source>
        <strain evidence="4">DSM 17539</strain>
    </source>
</reference>
<gene>
    <name evidence="3" type="ORF">SAMN03080594_101752</name>
</gene>